<feature type="domain" description="AB hydrolase-1" evidence="1">
    <location>
        <begin position="56"/>
        <end position="165"/>
    </location>
</feature>
<dbReference type="Pfam" id="PF00561">
    <property type="entry name" value="Abhydrolase_1"/>
    <property type="match status" value="1"/>
</dbReference>
<dbReference type="GO" id="GO:0017171">
    <property type="term" value="F:serine hydrolase activity"/>
    <property type="evidence" value="ECO:0007669"/>
    <property type="project" value="TreeGrafter"/>
</dbReference>
<sequence>PPTAEIIPSTPVPVEKGHLLINDVNIGYCRYGSGPNYLLCICGAVGCYAKDFPEALITRFDPDLMTVICIDPPGYGTSNSVPRKQEVLRATKDSVFCVRLMQELDLVPFTVCGWSEGSRTAQHVAGNGPAIVKKMILMAPFAQVKADAVNVFKGLRNTDQWLPAMKKPYLEHCSEEFLRKQWADNVDLVVEVYNMMGGRFPCADVLRKITQPSLIMIGGQDKFCNDPKEVFLKVLKNARLETQLHGSHDFHLQYQKWFVSKVQSFVLES</sequence>
<reference evidence="2" key="1">
    <citation type="submission" date="2023-10" db="EMBL/GenBank/DDBJ databases">
        <title>Genome assembly of Pristionchus species.</title>
        <authorList>
            <person name="Yoshida K."/>
            <person name="Sommer R.J."/>
        </authorList>
    </citation>
    <scope>NUCLEOTIDE SEQUENCE</scope>
    <source>
        <strain evidence="2">RS0144</strain>
    </source>
</reference>
<feature type="non-terminal residue" evidence="2">
    <location>
        <position position="1"/>
    </location>
</feature>
<dbReference type="Proteomes" id="UP001432027">
    <property type="component" value="Unassembled WGS sequence"/>
</dbReference>
<comment type="caution">
    <text evidence="2">The sequence shown here is derived from an EMBL/GenBank/DDBJ whole genome shotgun (WGS) entry which is preliminary data.</text>
</comment>
<dbReference type="InterPro" id="IPR029058">
    <property type="entry name" value="AB_hydrolase_fold"/>
</dbReference>
<evidence type="ECO:0000313" key="2">
    <source>
        <dbReference type="EMBL" id="GMS79183.1"/>
    </source>
</evidence>
<proteinExistence type="predicted"/>
<dbReference type="SUPFAM" id="SSF53474">
    <property type="entry name" value="alpha/beta-Hydrolases"/>
    <property type="match status" value="1"/>
</dbReference>
<dbReference type="AlphaFoldDB" id="A0AAV5SEV5"/>
<protein>
    <recommendedName>
        <fullName evidence="1">AB hydrolase-1 domain-containing protein</fullName>
    </recommendedName>
</protein>
<accession>A0AAV5SEV5</accession>
<dbReference type="InterPro" id="IPR000073">
    <property type="entry name" value="AB_hydrolase_1"/>
</dbReference>
<name>A0AAV5SEV5_9BILA</name>
<dbReference type="EMBL" id="BTSX01000001">
    <property type="protein sequence ID" value="GMS79183.1"/>
    <property type="molecule type" value="Genomic_DNA"/>
</dbReference>
<dbReference type="PANTHER" id="PTHR46331">
    <property type="entry name" value="VALACYCLOVIR HYDROLASE"/>
    <property type="match status" value="1"/>
</dbReference>
<dbReference type="Gene3D" id="3.40.50.1820">
    <property type="entry name" value="alpha/beta hydrolase"/>
    <property type="match status" value="1"/>
</dbReference>
<dbReference type="PANTHER" id="PTHR46331:SF2">
    <property type="entry name" value="VALACYCLOVIR HYDROLASE"/>
    <property type="match status" value="1"/>
</dbReference>
<evidence type="ECO:0000313" key="3">
    <source>
        <dbReference type="Proteomes" id="UP001432027"/>
    </source>
</evidence>
<gene>
    <name evidence="2" type="ORF">PENTCL1PPCAC_1358</name>
</gene>
<evidence type="ECO:0000259" key="1">
    <source>
        <dbReference type="Pfam" id="PF00561"/>
    </source>
</evidence>
<keyword evidence="3" id="KW-1185">Reference proteome</keyword>
<organism evidence="2 3">
    <name type="scientific">Pristionchus entomophagus</name>
    <dbReference type="NCBI Taxonomy" id="358040"/>
    <lineage>
        <taxon>Eukaryota</taxon>
        <taxon>Metazoa</taxon>
        <taxon>Ecdysozoa</taxon>
        <taxon>Nematoda</taxon>
        <taxon>Chromadorea</taxon>
        <taxon>Rhabditida</taxon>
        <taxon>Rhabditina</taxon>
        <taxon>Diplogasteromorpha</taxon>
        <taxon>Diplogasteroidea</taxon>
        <taxon>Neodiplogasteridae</taxon>
        <taxon>Pristionchus</taxon>
    </lineage>
</organism>